<reference evidence="4 5" key="1">
    <citation type="submission" date="2024-02" db="EMBL/GenBank/DDBJ databases">
        <authorList>
            <person name="Chen Y."/>
            <person name="Shah S."/>
            <person name="Dougan E. K."/>
            <person name="Thang M."/>
            <person name="Chan C."/>
        </authorList>
    </citation>
    <scope>NUCLEOTIDE SEQUENCE [LARGE SCALE GENOMIC DNA]</scope>
</reference>
<keyword evidence="5" id="KW-1185">Reference proteome</keyword>
<comment type="caution">
    <text evidence="4">The sequence shown here is derived from an EMBL/GenBank/DDBJ whole genome shotgun (WGS) entry which is preliminary data.</text>
</comment>
<evidence type="ECO:0000256" key="2">
    <source>
        <dbReference type="ARBA" id="ARBA00022679"/>
    </source>
</evidence>
<evidence type="ECO:0000313" key="4">
    <source>
        <dbReference type="EMBL" id="CAK9026873.1"/>
    </source>
</evidence>
<feature type="compositionally biased region" description="Basic and acidic residues" evidence="3">
    <location>
        <begin position="40"/>
        <end position="52"/>
    </location>
</feature>
<protein>
    <recommendedName>
        <fullName evidence="6">DNA (cytosine-5-)-methyltransferase</fullName>
    </recommendedName>
</protein>
<evidence type="ECO:0008006" key="6">
    <source>
        <dbReference type="Google" id="ProtNLM"/>
    </source>
</evidence>
<feature type="region of interest" description="Disordered" evidence="3">
    <location>
        <begin position="1"/>
        <end position="74"/>
    </location>
</feature>
<dbReference type="Gene3D" id="3.40.50.150">
    <property type="entry name" value="Vaccinia Virus protein VP39"/>
    <property type="match status" value="1"/>
</dbReference>
<dbReference type="InterPro" id="IPR001525">
    <property type="entry name" value="C5_MeTfrase"/>
</dbReference>
<gene>
    <name evidence="4" type="ORF">CCMP2556_LOCUS16530</name>
</gene>
<keyword evidence="1" id="KW-0489">Methyltransferase</keyword>
<sequence>MAFKRPASSANMRRPAAKRPAISDDAPAKSPSVFEESEEETARMSGEEHGESEVFAGSDDDDDEGVELPAPPEISSIGVDNMLHAHLLRNPDCVDRLVEKLEILSRESGEITAGSICSGWGVAEMVCNALNSALARLAKKRDPPKEVWLTAAFHCPTAFSGASAASSKDEIALGSEAEIMYASDDDEVFFESDADENGSVFASTATDECGHQTAKRRKYTQRTSESFQFLGRDVCFAALSRLVGVGSSTLQKIRQGLPTFTNCARPSLPKHPQYGFTMRGEGQATWESVLSFLWEIYHSTAEVLPNRYAMPGQDVEPPFPDADSTEIDRIVEGFSRTVQVSSNDANLLLTGPGTFSGPVRMLPYGTRTELFWQYVAACEAKGVAAGSYSTFMRDADPSSYGRCEVEEAPGMIPHPGDVLLFVKRHMADEEPTAIFAVMPAAVCVQLRSSFQQPTGVCPRRAIAEPVRKNIQTYAPQCTKQGIISKDAQVYLLGWIDQSLPRVPRPKAYPFLNLRRHAAIVEDFVPHREWAAPRRARVIQVLPAEAVSSEDEQDDGAIVVMKFMCECDYVKQKYLAQAFDGGAPIFTNMVDLGSGWAQEFRTNATKPVPKVDIILVGYPCKSISSQNSKPMSFVDPKSITGLGYRSLLKYIDYHQPELVVAENVGTLVKKRAIDGGRSPIQIQEQAFAQRGFEAFHDVCDSSHFGLRQTRQRCWALYIRGNGFGTLGPN</sequence>
<dbReference type="EMBL" id="CAXAMN010008890">
    <property type="protein sequence ID" value="CAK9026873.1"/>
    <property type="molecule type" value="Genomic_DNA"/>
</dbReference>
<dbReference type="Proteomes" id="UP001642484">
    <property type="component" value="Unassembled WGS sequence"/>
</dbReference>
<evidence type="ECO:0000256" key="3">
    <source>
        <dbReference type="SAM" id="MobiDB-lite"/>
    </source>
</evidence>
<dbReference type="InterPro" id="IPR029063">
    <property type="entry name" value="SAM-dependent_MTases_sf"/>
</dbReference>
<name>A0ABP0KJL9_9DINO</name>
<organism evidence="4 5">
    <name type="scientific">Durusdinium trenchii</name>
    <dbReference type="NCBI Taxonomy" id="1381693"/>
    <lineage>
        <taxon>Eukaryota</taxon>
        <taxon>Sar</taxon>
        <taxon>Alveolata</taxon>
        <taxon>Dinophyceae</taxon>
        <taxon>Suessiales</taxon>
        <taxon>Symbiodiniaceae</taxon>
        <taxon>Durusdinium</taxon>
    </lineage>
</organism>
<dbReference type="SUPFAM" id="SSF53335">
    <property type="entry name" value="S-adenosyl-L-methionine-dependent methyltransferases"/>
    <property type="match status" value="1"/>
</dbReference>
<keyword evidence="2" id="KW-0808">Transferase</keyword>
<accession>A0ABP0KJL9</accession>
<evidence type="ECO:0000256" key="1">
    <source>
        <dbReference type="ARBA" id="ARBA00022603"/>
    </source>
</evidence>
<dbReference type="Pfam" id="PF00145">
    <property type="entry name" value="DNA_methylase"/>
    <property type="match status" value="1"/>
</dbReference>
<proteinExistence type="predicted"/>
<evidence type="ECO:0000313" key="5">
    <source>
        <dbReference type="Proteomes" id="UP001642484"/>
    </source>
</evidence>